<organism evidence="3 4">
    <name type="scientific">Pseudomonas aeruginosa</name>
    <dbReference type="NCBI Taxonomy" id="287"/>
    <lineage>
        <taxon>Bacteria</taxon>
        <taxon>Pseudomonadati</taxon>
        <taxon>Pseudomonadota</taxon>
        <taxon>Gammaproteobacteria</taxon>
        <taxon>Pseudomonadales</taxon>
        <taxon>Pseudomonadaceae</taxon>
        <taxon>Pseudomonas</taxon>
    </lineage>
</organism>
<comment type="caution">
    <text evidence="3">The sequence shown here is derived from an EMBL/GenBank/DDBJ whole genome shotgun (WGS) entry which is preliminary data.</text>
</comment>
<dbReference type="GO" id="GO:0016020">
    <property type="term" value="C:membrane"/>
    <property type="evidence" value="ECO:0007669"/>
    <property type="project" value="InterPro"/>
</dbReference>
<dbReference type="InterPro" id="IPR008457">
    <property type="entry name" value="Cu-R_CopD_dom"/>
</dbReference>
<keyword evidence="1" id="KW-0472">Membrane</keyword>
<accession>A0A3M5EH01</accession>
<feature type="transmembrane region" description="Helical" evidence="1">
    <location>
        <begin position="67"/>
        <end position="87"/>
    </location>
</feature>
<dbReference type="EMBL" id="RBSQ01000316">
    <property type="protein sequence ID" value="RMS60777.1"/>
    <property type="molecule type" value="Genomic_DNA"/>
</dbReference>
<feature type="transmembrane region" description="Helical" evidence="1">
    <location>
        <begin position="148"/>
        <end position="165"/>
    </location>
</feature>
<evidence type="ECO:0000313" key="4">
    <source>
        <dbReference type="Proteomes" id="UP000270834"/>
    </source>
</evidence>
<dbReference type="AlphaFoldDB" id="A0A3M5EH01"/>
<name>A0A3M5EH01_PSEAI</name>
<evidence type="ECO:0000256" key="1">
    <source>
        <dbReference type="SAM" id="Phobius"/>
    </source>
</evidence>
<dbReference type="Pfam" id="PF05425">
    <property type="entry name" value="CopD"/>
    <property type="match status" value="1"/>
</dbReference>
<proteinExistence type="predicted"/>
<evidence type="ECO:0000313" key="3">
    <source>
        <dbReference type="EMBL" id="RMS60777.1"/>
    </source>
</evidence>
<keyword evidence="1" id="KW-0812">Transmembrane</keyword>
<reference evidence="3 4" key="1">
    <citation type="submission" date="2018-08" db="EMBL/GenBank/DDBJ databases">
        <title>Recombination of ecologically and evolutionarily significant loci maintains genetic cohesion in the Pseudomonas syringae species complex.</title>
        <authorList>
            <person name="Dillon M."/>
            <person name="Thakur S."/>
            <person name="Almeida R.N.D."/>
            <person name="Weir B.S."/>
            <person name="Guttman D.S."/>
        </authorList>
    </citation>
    <scope>NUCLEOTIDE SEQUENCE [LARGE SCALE GENOMIC DNA]</scope>
    <source>
        <strain evidence="3 4">ICMP 7846</strain>
    </source>
</reference>
<evidence type="ECO:0000259" key="2">
    <source>
        <dbReference type="Pfam" id="PF05425"/>
    </source>
</evidence>
<dbReference type="Proteomes" id="UP000270834">
    <property type="component" value="Unassembled WGS sequence"/>
</dbReference>
<protein>
    <recommendedName>
        <fullName evidence="2">Copper resistance protein D domain-containing protein</fullName>
    </recommendedName>
</protein>
<feature type="transmembrane region" description="Helical" evidence="1">
    <location>
        <begin position="20"/>
        <end position="46"/>
    </location>
</feature>
<feature type="domain" description="Copper resistance protein D" evidence="2">
    <location>
        <begin position="62"/>
        <end position="164"/>
    </location>
</feature>
<gene>
    <name evidence="3" type="ORF">ALP65_02509</name>
</gene>
<sequence length="168" mass="18529">MITRFVTTASGDRRMTPYALVYALHVLAALVWVGGMFFAWTILRPAAVAALEAPARLGLWLEVFRRFFHWVWAAVILLPISGVGMLHLSFNGFAGAPRYVQVMMGLYVAMLALFLRVQALQVPELRRAVQAQDWPAGGQALGKIRRTVGFNLLLGLLLIALVAARPSL</sequence>
<keyword evidence="1" id="KW-1133">Transmembrane helix</keyword>